<proteinExistence type="predicted"/>
<evidence type="ECO:0000313" key="2">
    <source>
        <dbReference type="Proteomes" id="UP001501000"/>
    </source>
</evidence>
<organism evidence="1 2">
    <name type="scientific">Streptomyces gulbargensis</name>
    <dbReference type="NCBI Taxonomy" id="364901"/>
    <lineage>
        <taxon>Bacteria</taxon>
        <taxon>Bacillati</taxon>
        <taxon>Actinomycetota</taxon>
        <taxon>Actinomycetes</taxon>
        <taxon>Kitasatosporales</taxon>
        <taxon>Streptomycetaceae</taxon>
        <taxon>Streptomyces</taxon>
    </lineage>
</organism>
<protein>
    <submittedName>
        <fullName evidence="1">Uncharacterized protein</fullName>
    </submittedName>
</protein>
<dbReference type="Proteomes" id="UP001501000">
    <property type="component" value="Unassembled WGS sequence"/>
</dbReference>
<sequence>MAMPLVRFVPPGCWAWSWGWVGEEKDNVITLVSGVGANDSSYGPSCPEALGQRLAGSPAVPPVSSPVRGVRGTALRVPRGHRKRRMGRTAASWARWKTDRFFQRAARIRSQA</sequence>
<keyword evidence="2" id="KW-1185">Reference proteome</keyword>
<dbReference type="EMBL" id="BAABAJ010000001">
    <property type="protein sequence ID" value="GAA3895179.1"/>
    <property type="molecule type" value="Genomic_DNA"/>
</dbReference>
<gene>
    <name evidence="1" type="ORF">GCM10022244_01250</name>
</gene>
<reference evidence="2" key="1">
    <citation type="journal article" date="2019" name="Int. J. Syst. Evol. Microbiol.">
        <title>The Global Catalogue of Microorganisms (GCM) 10K type strain sequencing project: providing services to taxonomists for standard genome sequencing and annotation.</title>
        <authorList>
            <consortium name="The Broad Institute Genomics Platform"/>
            <consortium name="The Broad Institute Genome Sequencing Center for Infectious Disease"/>
            <person name="Wu L."/>
            <person name="Ma J."/>
        </authorList>
    </citation>
    <scope>NUCLEOTIDE SEQUENCE [LARGE SCALE GENOMIC DNA]</scope>
    <source>
        <strain evidence="2">JCM 16956</strain>
    </source>
</reference>
<name>A0ABP7L6T8_9ACTN</name>
<accession>A0ABP7L6T8</accession>
<evidence type="ECO:0000313" key="1">
    <source>
        <dbReference type="EMBL" id="GAA3895179.1"/>
    </source>
</evidence>
<comment type="caution">
    <text evidence="1">The sequence shown here is derived from an EMBL/GenBank/DDBJ whole genome shotgun (WGS) entry which is preliminary data.</text>
</comment>